<dbReference type="Proteomes" id="UP000481861">
    <property type="component" value="Unassembled WGS sequence"/>
</dbReference>
<comment type="caution">
    <text evidence="3">The sequence shown here is derived from an EMBL/GenBank/DDBJ whole genome shotgun (WGS) entry which is preliminary data.</text>
</comment>
<dbReference type="EMBL" id="JAADJZ010000013">
    <property type="protein sequence ID" value="KAF2870884.1"/>
    <property type="molecule type" value="Genomic_DNA"/>
</dbReference>
<sequence>MALVQVPPGILEACFSSSAAVVTHIVTVTLSQLPAWPSITPRDALATPAAPSSLPDMVMADPSYVRSPAAVVTVNATPTTTAPPTSTARPDEPIHKNTKLKWILGFVCGTIGVALLGVFLYWFTACTRGVNVFKRKAKPKHDVEGALAAQNGHPAAFFGAGRFYESQPVPFEPEPAEEEEESEEEKEKAESPFQQPTPRYPPHSPIMALSTETITMICLGLGGMTIVVLAMGLLYWKAGGKHDQKGPVSDSDLENGCSVPLEVVVNAPQDMAPR</sequence>
<dbReference type="AlphaFoldDB" id="A0A7C8MJL2"/>
<name>A0A7C8MJL2_9PLEO</name>
<keyword evidence="2" id="KW-0472">Membrane</keyword>
<feature type="region of interest" description="Disordered" evidence="1">
    <location>
        <begin position="168"/>
        <end position="202"/>
    </location>
</feature>
<protein>
    <submittedName>
        <fullName evidence="3">Uncharacterized protein</fullName>
    </submittedName>
</protein>
<reference evidence="3 4" key="1">
    <citation type="submission" date="2020-01" db="EMBL/GenBank/DDBJ databases">
        <authorList>
            <consortium name="DOE Joint Genome Institute"/>
            <person name="Haridas S."/>
            <person name="Albert R."/>
            <person name="Binder M."/>
            <person name="Bloem J."/>
            <person name="Labutti K."/>
            <person name="Salamov A."/>
            <person name="Andreopoulos B."/>
            <person name="Baker S.E."/>
            <person name="Barry K."/>
            <person name="Bills G."/>
            <person name="Bluhm B.H."/>
            <person name="Cannon C."/>
            <person name="Castanera R."/>
            <person name="Culley D.E."/>
            <person name="Daum C."/>
            <person name="Ezra D."/>
            <person name="Gonzalez J.B."/>
            <person name="Henrissat B."/>
            <person name="Kuo A."/>
            <person name="Liang C."/>
            <person name="Lipzen A."/>
            <person name="Lutzoni F."/>
            <person name="Magnuson J."/>
            <person name="Mondo S."/>
            <person name="Nolan M."/>
            <person name="Ohm R."/>
            <person name="Pangilinan J."/>
            <person name="Park H.-J.H."/>
            <person name="Ramirez L."/>
            <person name="Alfaro M."/>
            <person name="Sun H."/>
            <person name="Tritt A."/>
            <person name="Yoshinaga Y."/>
            <person name="Zwiers L.-H.L."/>
            <person name="Turgeon B.G."/>
            <person name="Goodwin S.B."/>
            <person name="Spatafora J.W."/>
            <person name="Crous P.W."/>
            <person name="Grigoriev I.V."/>
        </authorList>
    </citation>
    <scope>NUCLEOTIDE SEQUENCE [LARGE SCALE GENOMIC DNA]</scope>
    <source>
        <strain evidence="3 4">CBS 611.86</strain>
    </source>
</reference>
<feature type="transmembrane region" description="Helical" evidence="2">
    <location>
        <begin position="102"/>
        <end position="123"/>
    </location>
</feature>
<evidence type="ECO:0000256" key="2">
    <source>
        <dbReference type="SAM" id="Phobius"/>
    </source>
</evidence>
<keyword evidence="2" id="KW-1133">Transmembrane helix</keyword>
<evidence type="ECO:0000313" key="3">
    <source>
        <dbReference type="EMBL" id="KAF2870884.1"/>
    </source>
</evidence>
<feature type="compositionally biased region" description="Acidic residues" evidence="1">
    <location>
        <begin position="174"/>
        <end position="184"/>
    </location>
</feature>
<organism evidence="3 4">
    <name type="scientific">Massariosphaeria phaeospora</name>
    <dbReference type="NCBI Taxonomy" id="100035"/>
    <lineage>
        <taxon>Eukaryota</taxon>
        <taxon>Fungi</taxon>
        <taxon>Dikarya</taxon>
        <taxon>Ascomycota</taxon>
        <taxon>Pezizomycotina</taxon>
        <taxon>Dothideomycetes</taxon>
        <taxon>Pleosporomycetidae</taxon>
        <taxon>Pleosporales</taxon>
        <taxon>Pleosporales incertae sedis</taxon>
        <taxon>Massariosphaeria</taxon>
    </lineage>
</organism>
<proteinExistence type="predicted"/>
<keyword evidence="4" id="KW-1185">Reference proteome</keyword>
<feature type="transmembrane region" description="Helical" evidence="2">
    <location>
        <begin position="214"/>
        <end position="236"/>
    </location>
</feature>
<gene>
    <name evidence="3" type="ORF">BDV95DRAFT_607998</name>
</gene>
<evidence type="ECO:0000256" key="1">
    <source>
        <dbReference type="SAM" id="MobiDB-lite"/>
    </source>
</evidence>
<evidence type="ECO:0000313" key="4">
    <source>
        <dbReference type="Proteomes" id="UP000481861"/>
    </source>
</evidence>
<keyword evidence="2" id="KW-0812">Transmembrane</keyword>
<accession>A0A7C8MJL2</accession>